<dbReference type="PROSITE" id="PS00678">
    <property type="entry name" value="WD_REPEATS_1"/>
    <property type="match status" value="2"/>
</dbReference>
<reference evidence="8 9" key="1">
    <citation type="submission" date="2018-11" db="EMBL/GenBank/DDBJ databases">
        <authorList>
            <consortium name="Pathogen Informatics"/>
        </authorList>
    </citation>
    <scope>NUCLEOTIDE SEQUENCE [LARGE SCALE GENOMIC DNA]</scope>
</reference>
<dbReference type="InterPro" id="IPR001680">
    <property type="entry name" value="WD40_rpt"/>
</dbReference>
<gene>
    <name evidence="8" type="ORF">GPUH_LOCUS13498</name>
</gene>
<evidence type="ECO:0000256" key="2">
    <source>
        <dbReference type="ARBA" id="ARBA00009341"/>
    </source>
</evidence>
<organism evidence="8 9">
    <name type="scientific">Gongylonema pulchrum</name>
    <dbReference type="NCBI Taxonomy" id="637853"/>
    <lineage>
        <taxon>Eukaryota</taxon>
        <taxon>Metazoa</taxon>
        <taxon>Ecdysozoa</taxon>
        <taxon>Nematoda</taxon>
        <taxon>Chromadorea</taxon>
        <taxon>Rhabditida</taxon>
        <taxon>Spirurina</taxon>
        <taxon>Spiruromorpha</taxon>
        <taxon>Spiruroidea</taxon>
        <taxon>Gongylonematidae</taxon>
        <taxon>Gongylonema</taxon>
    </lineage>
</organism>
<evidence type="ECO:0000256" key="3">
    <source>
        <dbReference type="ARBA" id="ARBA00022574"/>
    </source>
</evidence>
<keyword evidence="5" id="KW-0156">Chromatin regulator</keyword>
<dbReference type="GO" id="GO:0006325">
    <property type="term" value="P:chromatin organization"/>
    <property type="evidence" value="ECO:0007669"/>
    <property type="project" value="UniProtKB-KW"/>
</dbReference>
<dbReference type="SMART" id="SM00320">
    <property type="entry name" value="WD40"/>
    <property type="match status" value="5"/>
</dbReference>
<protein>
    <recommendedName>
        <fullName evidence="7">Histone-binding protein RBBP4-like N-terminal domain-containing protein</fullName>
    </recommendedName>
</protein>
<dbReference type="InterPro" id="IPR015943">
    <property type="entry name" value="WD40/YVTN_repeat-like_dom_sf"/>
</dbReference>
<accession>A0A3P7M8I7</accession>
<dbReference type="InterPro" id="IPR020472">
    <property type="entry name" value="WD40_PAC1"/>
</dbReference>
<dbReference type="InterPro" id="IPR050459">
    <property type="entry name" value="WD_repeat_RBAP46/RBAP48/MSI1"/>
</dbReference>
<comment type="similarity">
    <text evidence="2">Belongs to the WD repeat RBAP46/RBAP48/MSI1 family.</text>
</comment>
<name>A0A3P7M8I7_9BILA</name>
<dbReference type="SUPFAM" id="SSF50978">
    <property type="entry name" value="WD40 repeat-like"/>
    <property type="match status" value="1"/>
</dbReference>
<comment type="subcellular location">
    <subcellularLocation>
        <location evidence="1">Nucleus</location>
    </subcellularLocation>
</comment>
<feature type="domain" description="Histone-binding protein RBBP4-like N-terminal" evidence="7">
    <location>
        <begin position="3"/>
        <end position="33"/>
    </location>
</feature>
<keyword evidence="4" id="KW-0677">Repeat</keyword>
<keyword evidence="6" id="KW-0539">Nucleus</keyword>
<evidence type="ECO:0000313" key="8">
    <source>
        <dbReference type="EMBL" id="VDN22410.1"/>
    </source>
</evidence>
<dbReference type="PRINTS" id="PR00320">
    <property type="entry name" value="GPROTEINBRPT"/>
</dbReference>
<dbReference type="Proteomes" id="UP000271098">
    <property type="component" value="Unassembled WGS sequence"/>
</dbReference>
<evidence type="ECO:0000313" key="9">
    <source>
        <dbReference type="Proteomes" id="UP000271098"/>
    </source>
</evidence>
<dbReference type="InterPro" id="IPR036322">
    <property type="entry name" value="WD40_repeat_dom_sf"/>
</dbReference>
<dbReference type="Gene3D" id="2.130.10.10">
    <property type="entry name" value="YVTN repeat-like/Quinoprotein amine dehydrogenase"/>
    <property type="match status" value="1"/>
</dbReference>
<dbReference type="InterPro" id="IPR019775">
    <property type="entry name" value="WD40_repeat_CS"/>
</dbReference>
<dbReference type="EMBL" id="UYRT01080276">
    <property type="protein sequence ID" value="VDN22410.1"/>
    <property type="molecule type" value="Genomic_DNA"/>
</dbReference>
<evidence type="ECO:0000256" key="4">
    <source>
        <dbReference type="ARBA" id="ARBA00022737"/>
    </source>
</evidence>
<keyword evidence="9" id="KW-1185">Reference proteome</keyword>
<proteinExistence type="inferred from homology"/>
<dbReference type="GO" id="GO:0005634">
    <property type="term" value="C:nucleus"/>
    <property type="evidence" value="ECO:0007669"/>
    <property type="project" value="UniProtKB-SubCell"/>
</dbReference>
<dbReference type="Pfam" id="PF12265">
    <property type="entry name" value="CAF1C_H4-bd"/>
    <property type="match status" value="1"/>
</dbReference>
<dbReference type="InterPro" id="IPR022052">
    <property type="entry name" value="Histone-bd_RBBP4-like_N"/>
</dbReference>
<evidence type="ECO:0000256" key="5">
    <source>
        <dbReference type="ARBA" id="ARBA00022853"/>
    </source>
</evidence>
<keyword evidence="3" id="KW-0853">WD repeat</keyword>
<evidence type="ECO:0000256" key="6">
    <source>
        <dbReference type="ARBA" id="ARBA00023242"/>
    </source>
</evidence>
<sequence>MEQSDFVTHRVLLGTHTVDEQNHLMIAKVQLPKGETEFDPSKYDSEREEYGGFGSGMGKIDVEIKMNHDGEVNRARCMPQNPIVLATKPPSADVFIFDYTKHPSVPNPDNICRPQLRLRGHTKEGELFNQLRSCIEGYGLSWNQVITGHLLSSADDMSVCLWDVEASASTIREVEEGKEEYLVCNRVQCIKFQIFTGHTSSVEDVAWHMLHGNVFGTVGDDHKLMIWDTRNNCCNKPVHSVEAHSAEVNCIAFNPYSEFILVTGSADKTVALWDFRNLKAKLHSFEAHKDEIFQVQWSPHFETLLASAGTDRRLLVWDLSRIGEKQTPEADADGPPELIFIHGGHTGKISDFSWNLNERCVVCSVAENNVMQIWQMAENVFSDEDLDVPAEQSERQE</sequence>
<dbReference type="PANTHER" id="PTHR22850">
    <property type="entry name" value="WD40 REPEAT FAMILY"/>
    <property type="match status" value="1"/>
</dbReference>
<evidence type="ECO:0000256" key="1">
    <source>
        <dbReference type="ARBA" id="ARBA00004123"/>
    </source>
</evidence>
<dbReference type="Pfam" id="PF00400">
    <property type="entry name" value="WD40"/>
    <property type="match status" value="3"/>
</dbReference>
<dbReference type="AlphaFoldDB" id="A0A3P7M8I7"/>
<evidence type="ECO:0000259" key="7">
    <source>
        <dbReference type="Pfam" id="PF12265"/>
    </source>
</evidence>
<dbReference type="OrthoDB" id="427795at2759"/>